<dbReference type="OrthoDB" id="29061at2759"/>
<dbReference type="Pfam" id="PF22788">
    <property type="entry name" value="COP9_hel_rpt"/>
    <property type="match status" value="1"/>
</dbReference>
<evidence type="ECO:0000256" key="7">
    <source>
        <dbReference type="ARBA" id="ARBA00023242"/>
    </source>
</evidence>
<dbReference type="InterPro" id="IPR050756">
    <property type="entry name" value="CSN3"/>
</dbReference>
<evidence type="ECO:0000256" key="1">
    <source>
        <dbReference type="ARBA" id="ARBA00004123"/>
    </source>
</evidence>
<name>A0A8H3TU21_9TREE</name>
<evidence type="ECO:0000256" key="2">
    <source>
        <dbReference type="ARBA" id="ARBA00004496"/>
    </source>
</evidence>
<evidence type="ECO:0000259" key="9">
    <source>
        <dbReference type="Pfam" id="PF01399"/>
    </source>
</evidence>
<dbReference type="InterPro" id="IPR000717">
    <property type="entry name" value="PCI_dom"/>
</dbReference>
<keyword evidence="6" id="KW-0736">Signalosome</keyword>
<dbReference type="GO" id="GO:0006511">
    <property type="term" value="P:ubiquitin-dependent protein catabolic process"/>
    <property type="evidence" value="ECO:0007669"/>
    <property type="project" value="TreeGrafter"/>
</dbReference>
<accession>A0A8H3TU21</accession>
<dbReference type="EMBL" id="BLZA01000020">
    <property type="protein sequence ID" value="GHJ87059.1"/>
    <property type="molecule type" value="Genomic_DNA"/>
</dbReference>
<evidence type="ECO:0000259" key="10">
    <source>
        <dbReference type="Pfam" id="PF22788"/>
    </source>
</evidence>
<dbReference type="Pfam" id="PF01399">
    <property type="entry name" value="PCI"/>
    <property type="match status" value="1"/>
</dbReference>
<dbReference type="PANTHER" id="PTHR10758">
    <property type="entry name" value="26S PROTEASOME NON-ATPASE REGULATORY SUBUNIT 3/COP9 SIGNALOSOME COMPLEX SUBUNIT 3"/>
    <property type="match status" value="1"/>
</dbReference>
<feature type="domain" description="COP9 signalosome complex subunit 3 N-terminal helical repeats" evidence="10">
    <location>
        <begin position="160"/>
        <end position="278"/>
    </location>
</feature>
<evidence type="ECO:0000313" key="12">
    <source>
        <dbReference type="Proteomes" id="UP000620104"/>
    </source>
</evidence>
<feature type="domain" description="PCI" evidence="9">
    <location>
        <begin position="338"/>
        <end position="393"/>
    </location>
</feature>
<dbReference type="Proteomes" id="UP000620104">
    <property type="component" value="Unassembled WGS sequence"/>
</dbReference>
<evidence type="ECO:0000256" key="8">
    <source>
        <dbReference type="SAM" id="MobiDB-lite"/>
    </source>
</evidence>
<evidence type="ECO:0000256" key="5">
    <source>
        <dbReference type="ARBA" id="ARBA00022490"/>
    </source>
</evidence>
<sequence length="485" mass="52693">MSPHTPFPAAVPSLPSHQTPRSIPALREFIDDPASPFNVALNGGVDPGGLMGKWMVPVLERLVRDGQAAREVLGGGWDKGGGRGKEVVVLWALATYFTDPVTPETHPADLVHLANANIRTIDPAMLRNHSITAKLGDLSNGILAAAKLHGIVDHTLQPLWTLLHKTRGASSVTLTPIHAPFIEACLLVRNLDVAMTLLEIPITDVASCPLKYMDYLAYHYLGAQVYIALQQWKRAREMLRAVVCAPGTSVSAVQIAAHKRLVLVNLIIDGTEPTYPRFLPGNLLGAFNTHASDYTDVARAYTTSNEGRLGDVLRKSDGFRRDGTYGLLLCAYEVLPAHKLLKIRETYVRISLGELARRISGAFGDVSEDEAEALVMQLVKQGTLSARIVHPSQGPATIEFTDDPEPYNSPTTVDTLGVRAMEMQEMSRMLGGMEQALSVHESWLKEVIRRDEKRPGEGKAVDVPSKGDGKGNVRGVGSNWADAGF</sequence>
<gene>
    <name evidence="11" type="ORF">NliqN6_3461</name>
</gene>
<comment type="subcellular location">
    <subcellularLocation>
        <location evidence="2">Cytoplasm</location>
    </subcellularLocation>
    <subcellularLocation>
        <location evidence="1">Nucleus</location>
    </subcellularLocation>
</comment>
<keyword evidence="7" id="KW-0539">Nucleus</keyword>
<dbReference type="InterPro" id="IPR055089">
    <property type="entry name" value="COP9_N"/>
</dbReference>
<organism evidence="11 12">
    <name type="scientific">Naganishia liquefaciens</name>
    <dbReference type="NCBI Taxonomy" id="104408"/>
    <lineage>
        <taxon>Eukaryota</taxon>
        <taxon>Fungi</taxon>
        <taxon>Dikarya</taxon>
        <taxon>Basidiomycota</taxon>
        <taxon>Agaricomycotina</taxon>
        <taxon>Tremellomycetes</taxon>
        <taxon>Filobasidiales</taxon>
        <taxon>Filobasidiaceae</taxon>
        <taxon>Naganishia</taxon>
    </lineage>
</organism>
<protein>
    <recommendedName>
        <fullName evidence="4">COP9 signalosome complex subunit 3</fullName>
    </recommendedName>
</protein>
<keyword evidence="5" id="KW-0963">Cytoplasm</keyword>
<dbReference type="GO" id="GO:0005737">
    <property type="term" value="C:cytoplasm"/>
    <property type="evidence" value="ECO:0007669"/>
    <property type="project" value="UniProtKB-SubCell"/>
</dbReference>
<evidence type="ECO:0000256" key="3">
    <source>
        <dbReference type="ARBA" id="ARBA00007084"/>
    </source>
</evidence>
<comment type="caution">
    <text evidence="11">The sequence shown here is derived from an EMBL/GenBank/DDBJ whole genome shotgun (WGS) entry which is preliminary data.</text>
</comment>
<evidence type="ECO:0000256" key="4">
    <source>
        <dbReference type="ARBA" id="ARBA00014878"/>
    </source>
</evidence>
<keyword evidence="12" id="KW-1185">Reference proteome</keyword>
<dbReference type="PANTHER" id="PTHR10758:SF1">
    <property type="entry name" value="COP9 SIGNALOSOME COMPLEX SUBUNIT 3"/>
    <property type="match status" value="1"/>
</dbReference>
<feature type="region of interest" description="Disordered" evidence="8">
    <location>
        <begin position="1"/>
        <end position="20"/>
    </location>
</feature>
<comment type="similarity">
    <text evidence="3">Belongs to the CSN3 family.</text>
</comment>
<dbReference type="AlphaFoldDB" id="A0A8H3TU21"/>
<feature type="compositionally biased region" description="Basic and acidic residues" evidence="8">
    <location>
        <begin position="453"/>
        <end position="471"/>
    </location>
</feature>
<dbReference type="GO" id="GO:0008180">
    <property type="term" value="C:COP9 signalosome"/>
    <property type="evidence" value="ECO:0007669"/>
    <property type="project" value="UniProtKB-KW"/>
</dbReference>
<evidence type="ECO:0000256" key="6">
    <source>
        <dbReference type="ARBA" id="ARBA00022790"/>
    </source>
</evidence>
<feature type="region of interest" description="Disordered" evidence="8">
    <location>
        <begin position="453"/>
        <end position="485"/>
    </location>
</feature>
<reference evidence="11" key="1">
    <citation type="submission" date="2020-07" db="EMBL/GenBank/DDBJ databases">
        <title>Draft Genome Sequence of a Deep-Sea Yeast, Naganishia (Cryptococcus) liquefaciens strain N6.</title>
        <authorList>
            <person name="Han Y.W."/>
            <person name="Kajitani R."/>
            <person name="Morimoto H."/>
            <person name="Parhat M."/>
            <person name="Tsubouchi H."/>
            <person name="Bakenova O."/>
            <person name="Ogata M."/>
            <person name="Argunhan B."/>
            <person name="Aoki R."/>
            <person name="Kajiwara S."/>
            <person name="Itoh T."/>
            <person name="Iwasaki H."/>
        </authorList>
    </citation>
    <scope>NUCLEOTIDE SEQUENCE</scope>
    <source>
        <strain evidence="11">N6</strain>
    </source>
</reference>
<proteinExistence type="inferred from homology"/>
<evidence type="ECO:0000313" key="11">
    <source>
        <dbReference type="EMBL" id="GHJ87059.1"/>
    </source>
</evidence>